<dbReference type="Proteomes" id="UP000683360">
    <property type="component" value="Unassembled WGS sequence"/>
</dbReference>
<reference evidence="1" key="1">
    <citation type="submission" date="2021-03" db="EMBL/GenBank/DDBJ databases">
        <authorList>
            <person name="Bekaert M."/>
        </authorList>
    </citation>
    <scope>NUCLEOTIDE SEQUENCE</scope>
</reference>
<accession>A0A8S3TLY3</accession>
<keyword evidence="2" id="KW-1185">Reference proteome</keyword>
<gene>
    <name evidence="1" type="ORF">MEDL_44139</name>
</gene>
<protein>
    <submittedName>
        <fullName evidence="1">Uncharacterized protein</fullName>
    </submittedName>
</protein>
<proteinExistence type="predicted"/>
<evidence type="ECO:0000313" key="2">
    <source>
        <dbReference type="Proteomes" id="UP000683360"/>
    </source>
</evidence>
<name>A0A8S3TLY3_MYTED</name>
<evidence type="ECO:0000313" key="1">
    <source>
        <dbReference type="EMBL" id="CAG2231346.1"/>
    </source>
</evidence>
<comment type="caution">
    <text evidence="1">The sequence shown here is derived from an EMBL/GenBank/DDBJ whole genome shotgun (WGS) entry which is preliminary data.</text>
</comment>
<dbReference type="EMBL" id="CAJPWZ010002141">
    <property type="protein sequence ID" value="CAG2231346.1"/>
    <property type="molecule type" value="Genomic_DNA"/>
</dbReference>
<organism evidence="1 2">
    <name type="scientific">Mytilus edulis</name>
    <name type="common">Blue mussel</name>
    <dbReference type="NCBI Taxonomy" id="6550"/>
    <lineage>
        <taxon>Eukaryota</taxon>
        <taxon>Metazoa</taxon>
        <taxon>Spiralia</taxon>
        <taxon>Lophotrochozoa</taxon>
        <taxon>Mollusca</taxon>
        <taxon>Bivalvia</taxon>
        <taxon>Autobranchia</taxon>
        <taxon>Pteriomorphia</taxon>
        <taxon>Mytilida</taxon>
        <taxon>Mytiloidea</taxon>
        <taxon>Mytilidae</taxon>
        <taxon>Mytilinae</taxon>
        <taxon>Mytilus</taxon>
    </lineage>
</organism>
<sequence length="194" mass="22264">MATPEKKKNITCFCCLAAGQTRSCKLGGKKCEETGMLNNLSSFLDSTIKTQLVNCQAPICRGCLNFVEKWNIFKIMRKENADSYSQKKNICRTKRMYNSPCEKLSKCVENQANLQLIKVLTIQWKERWGILIYHRQTAFDFQEESDTEITETSEDKIQSSVESSIRSKYKQYISKVYDSESAGKSTTTSSKIFH</sequence>
<dbReference type="AlphaFoldDB" id="A0A8S3TLY3"/>